<dbReference type="SUPFAM" id="SSF53067">
    <property type="entry name" value="Actin-like ATPase domain"/>
    <property type="match status" value="2"/>
</dbReference>
<dbReference type="Proteomes" id="UP000190312">
    <property type="component" value="Unassembled WGS sequence"/>
</dbReference>
<accession>A0A1S9DKH3</accession>
<evidence type="ECO:0000256" key="6">
    <source>
        <dbReference type="RuleBase" id="RU362007"/>
    </source>
</evidence>
<dbReference type="PANTHER" id="PTHR19443:SF29">
    <property type="entry name" value="PHOSPHOTRANSFERASE"/>
    <property type="match status" value="1"/>
</dbReference>
<protein>
    <recommendedName>
        <fullName evidence="6">Phosphotransferase</fullName>
        <ecNumber evidence="6">2.7.1.-</ecNumber>
    </recommendedName>
</protein>
<evidence type="ECO:0000256" key="5">
    <source>
        <dbReference type="ARBA" id="ARBA00022840"/>
    </source>
</evidence>
<dbReference type="eggNOG" id="KOG1369">
    <property type="taxonomic scope" value="Eukaryota"/>
</dbReference>
<keyword evidence="6" id="KW-0324">Glycolysis</keyword>
<dbReference type="InterPro" id="IPR022673">
    <property type="entry name" value="Hexokinase_C"/>
</dbReference>
<dbReference type="GO" id="GO:0008865">
    <property type="term" value="F:fructokinase activity"/>
    <property type="evidence" value="ECO:0007669"/>
    <property type="project" value="TreeGrafter"/>
</dbReference>
<dbReference type="GO" id="GO:0004340">
    <property type="term" value="F:glucokinase activity"/>
    <property type="evidence" value="ECO:0007669"/>
    <property type="project" value="TreeGrafter"/>
</dbReference>
<dbReference type="InterPro" id="IPR022672">
    <property type="entry name" value="Hexokinase_N"/>
</dbReference>
<keyword evidence="3 6" id="KW-0547">Nucleotide-binding</keyword>
<dbReference type="EC" id="2.7.1.-" evidence="6"/>
<keyword evidence="2 6" id="KW-0808">Transferase</keyword>
<feature type="region of interest" description="Disordered" evidence="7">
    <location>
        <begin position="1"/>
        <end position="20"/>
    </location>
</feature>
<evidence type="ECO:0000256" key="2">
    <source>
        <dbReference type="ARBA" id="ARBA00022679"/>
    </source>
</evidence>
<name>A0A1S9DKH3_ASPOZ</name>
<dbReference type="Pfam" id="PF00349">
    <property type="entry name" value="Hexokinase_1"/>
    <property type="match status" value="1"/>
</dbReference>
<dbReference type="GO" id="GO:0005536">
    <property type="term" value="F:D-glucose binding"/>
    <property type="evidence" value="ECO:0007669"/>
    <property type="project" value="InterPro"/>
</dbReference>
<dbReference type="AlphaFoldDB" id="A0A1S9DKH3"/>
<dbReference type="Pfam" id="PF03727">
    <property type="entry name" value="Hexokinase_2"/>
    <property type="match status" value="1"/>
</dbReference>
<feature type="domain" description="Hexokinase C-terminal" evidence="9">
    <location>
        <begin position="291"/>
        <end position="576"/>
    </location>
</feature>
<dbReference type="PANTHER" id="PTHR19443">
    <property type="entry name" value="HEXOKINASE"/>
    <property type="match status" value="1"/>
</dbReference>
<dbReference type="InterPro" id="IPR043129">
    <property type="entry name" value="ATPase_NBD"/>
</dbReference>
<organism evidence="10 11">
    <name type="scientific">Aspergillus oryzae</name>
    <name type="common">Yellow koji mold</name>
    <dbReference type="NCBI Taxonomy" id="5062"/>
    <lineage>
        <taxon>Eukaryota</taxon>
        <taxon>Fungi</taxon>
        <taxon>Dikarya</taxon>
        <taxon>Ascomycota</taxon>
        <taxon>Pezizomycotina</taxon>
        <taxon>Eurotiomycetes</taxon>
        <taxon>Eurotiomycetidae</taxon>
        <taxon>Eurotiales</taxon>
        <taxon>Aspergillaceae</taxon>
        <taxon>Aspergillus</taxon>
        <taxon>Aspergillus subgen. Circumdati</taxon>
    </lineage>
</organism>
<sequence length="599" mass="66238">MHENPRQGRHNVGGDGQAELDAHLSTSHGDAELQQHFALLKMRTEFSSATSSGGMSHTSAKSSSDLSSFLQPLRIGIDTLYDLSYRLSLTYKKLAASPEHFFPTPITRLPTGLETGRYLAVYVGLSYLRVAFIDLLGDQQRVRRTLEKAWPIEEHLRRDRAPDLFTFIGDCIADVVRDSLNSPSEEVPRELTTGISFCFPIRQKCLNEAILMPTGKGFALKTDLNLHQALLDGYERHTWSPGEDEQRMPVKRRKLFNLPKLRIAAMTNDTSSTLCSLAYTIHSFPNTRAVMGFIVGAGSNATVPIKIADLHERKIQHIREKDPSAQEALVSTEWTLSSASAPIFELNLRTKWDTELDKHCQRPGFQPLELMVGGRYVGELVRLIAFDWFHGVLGIPRSALPANLVAEYSLSTDFLSLKVACNQSDERLAMELSHELPPPSMSDWRWTPDSSRDLRVIASYVQDRATSLVAAVIVGLLVCAGEIALQPPHNHRDLSAPNASNGKARTDESTTRWKNGPEELAVAVSGGVMQHYPYYKEKTQRYIDQLLIRAGPQEGGKSIFLRDVNDGGLIGTGILAGTTAGEIGGIIGSTFEVSSFNSI</sequence>
<dbReference type="Gene3D" id="3.30.420.40">
    <property type="match status" value="1"/>
</dbReference>
<dbReference type="GO" id="GO:0019158">
    <property type="term" value="F:mannokinase activity"/>
    <property type="evidence" value="ECO:0007669"/>
    <property type="project" value="TreeGrafter"/>
</dbReference>
<gene>
    <name evidence="10" type="ORF">OAory_01053950</name>
</gene>
<dbReference type="EMBL" id="MKZY01000004">
    <property type="protein sequence ID" value="OOO09587.1"/>
    <property type="molecule type" value="Genomic_DNA"/>
</dbReference>
<dbReference type="OrthoDB" id="419537at2759"/>
<dbReference type="Gene3D" id="3.40.367.20">
    <property type="match status" value="1"/>
</dbReference>
<dbReference type="GO" id="GO:0006096">
    <property type="term" value="P:glycolytic process"/>
    <property type="evidence" value="ECO:0007669"/>
    <property type="project" value="UniProtKB-UniPathway"/>
</dbReference>
<evidence type="ECO:0000259" key="9">
    <source>
        <dbReference type="Pfam" id="PF03727"/>
    </source>
</evidence>
<evidence type="ECO:0000256" key="4">
    <source>
        <dbReference type="ARBA" id="ARBA00022777"/>
    </source>
</evidence>
<dbReference type="GO" id="GO:0005524">
    <property type="term" value="F:ATP binding"/>
    <property type="evidence" value="ECO:0007669"/>
    <property type="project" value="UniProtKB-UniRule"/>
</dbReference>
<evidence type="ECO:0000256" key="3">
    <source>
        <dbReference type="ARBA" id="ARBA00022741"/>
    </source>
</evidence>
<dbReference type="GO" id="GO:0005739">
    <property type="term" value="C:mitochondrion"/>
    <property type="evidence" value="ECO:0007669"/>
    <property type="project" value="TreeGrafter"/>
</dbReference>
<feature type="domain" description="Hexokinase N-terminal" evidence="8">
    <location>
        <begin position="66"/>
        <end position="279"/>
    </location>
</feature>
<keyword evidence="4 6" id="KW-0418">Kinase</keyword>
<dbReference type="GO" id="GO:0006006">
    <property type="term" value="P:glucose metabolic process"/>
    <property type="evidence" value="ECO:0007669"/>
    <property type="project" value="TreeGrafter"/>
</dbReference>
<dbReference type="PROSITE" id="PS51748">
    <property type="entry name" value="HEXOKINASE_2"/>
    <property type="match status" value="1"/>
</dbReference>
<proteinExistence type="inferred from homology"/>
<evidence type="ECO:0000259" key="8">
    <source>
        <dbReference type="Pfam" id="PF00349"/>
    </source>
</evidence>
<evidence type="ECO:0000256" key="7">
    <source>
        <dbReference type="SAM" id="MobiDB-lite"/>
    </source>
</evidence>
<evidence type="ECO:0000256" key="1">
    <source>
        <dbReference type="ARBA" id="ARBA00009225"/>
    </source>
</evidence>
<comment type="similarity">
    <text evidence="1 6">Belongs to the hexokinase family.</text>
</comment>
<keyword evidence="5 6" id="KW-0067">ATP-binding</keyword>
<dbReference type="PRINTS" id="PR00475">
    <property type="entry name" value="HEXOKINASE"/>
</dbReference>
<dbReference type="VEuPathDB" id="FungiDB:AO090003001508"/>
<dbReference type="UniPathway" id="UPA00109">
    <property type="reaction ID" value="UER00180"/>
</dbReference>
<dbReference type="GO" id="GO:0006013">
    <property type="term" value="P:mannose metabolic process"/>
    <property type="evidence" value="ECO:0007669"/>
    <property type="project" value="TreeGrafter"/>
</dbReference>
<evidence type="ECO:0000313" key="11">
    <source>
        <dbReference type="Proteomes" id="UP000190312"/>
    </source>
</evidence>
<reference evidence="10 11" key="1">
    <citation type="submission" date="2016-10" db="EMBL/GenBank/DDBJ databases">
        <title>Genome sequencing of Aspergillus oryzae BCC7051.</title>
        <authorList>
            <person name="Thammarongtham C."/>
            <person name="Vorapreeda T."/>
            <person name="Nookaew I."/>
            <person name="Srisuk T."/>
            <person name="Land M."/>
            <person name="Jeennor S."/>
            <person name="Laoteng K."/>
        </authorList>
    </citation>
    <scope>NUCLEOTIDE SEQUENCE [LARGE SCALE GENOMIC DNA]</scope>
    <source>
        <strain evidence="10 11">BCC7051</strain>
    </source>
</reference>
<evidence type="ECO:0000313" key="10">
    <source>
        <dbReference type="EMBL" id="OOO09587.1"/>
    </source>
</evidence>
<feature type="region of interest" description="Disordered" evidence="7">
    <location>
        <begin position="489"/>
        <end position="511"/>
    </location>
</feature>
<dbReference type="GO" id="GO:0001678">
    <property type="term" value="P:intracellular glucose homeostasis"/>
    <property type="evidence" value="ECO:0007669"/>
    <property type="project" value="InterPro"/>
</dbReference>
<dbReference type="GO" id="GO:0005829">
    <property type="term" value="C:cytosol"/>
    <property type="evidence" value="ECO:0007669"/>
    <property type="project" value="TreeGrafter"/>
</dbReference>
<dbReference type="CDD" id="cd24000">
    <property type="entry name" value="ASKHA_NBD_HK"/>
    <property type="match status" value="1"/>
</dbReference>
<comment type="caution">
    <text evidence="10">The sequence shown here is derived from an EMBL/GenBank/DDBJ whole genome shotgun (WGS) entry which is preliminary data.</text>
</comment>
<dbReference type="InterPro" id="IPR001312">
    <property type="entry name" value="Hexokinase"/>
</dbReference>